<organism evidence="6 7">
    <name type="scientific">Aquamicrobium terrae</name>
    <dbReference type="NCBI Taxonomy" id="1324945"/>
    <lineage>
        <taxon>Bacteria</taxon>
        <taxon>Pseudomonadati</taxon>
        <taxon>Pseudomonadota</taxon>
        <taxon>Alphaproteobacteria</taxon>
        <taxon>Hyphomicrobiales</taxon>
        <taxon>Phyllobacteriaceae</taxon>
        <taxon>Aquamicrobium</taxon>
    </lineage>
</organism>
<keyword evidence="3" id="KW-0804">Transcription</keyword>
<evidence type="ECO:0000256" key="3">
    <source>
        <dbReference type="ARBA" id="ARBA00023163"/>
    </source>
</evidence>
<dbReference type="Gene3D" id="3.30.450.40">
    <property type="match status" value="1"/>
</dbReference>
<dbReference type="Proteomes" id="UP001549076">
    <property type="component" value="Unassembled WGS sequence"/>
</dbReference>
<dbReference type="GO" id="GO:0003677">
    <property type="term" value="F:DNA binding"/>
    <property type="evidence" value="ECO:0007669"/>
    <property type="project" value="UniProtKB-KW"/>
</dbReference>
<dbReference type="InterPro" id="IPR029016">
    <property type="entry name" value="GAF-like_dom_sf"/>
</dbReference>
<keyword evidence="2 6" id="KW-0238">DNA-binding</keyword>
<keyword evidence="7" id="KW-1185">Reference proteome</keyword>
<evidence type="ECO:0000256" key="1">
    <source>
        <dbReference type="ARBA" id="ARBA00023015"/>
    </source>
</evidence>
<dbReference type="SMART" id="SM00346">
    <property type="entry name" value="HTH_ICLR"/>
    <property type="match status" value="1"/>
</dbReference>
<evidence type="ECO:0000259" key="5">
    <source>
        <dbReference type="PROSITE" id="PS51078"/>
    </source>
</evidence>
<dbReference type="Pfam" id="PF09339">
    <property type="entry name" value="HTH_IclR"/>
    <property type="match status" value="1"/>
</dbReference>
<dbReference type="Gene3D" id="1.10.10.10">
    <property type="entry name" value="Winged helix-like DNA-binding domain superfamily/Winged helix DNA-binding domain"/>
    <property type="match status" value="1"/>
</dbReference>
<dbReference type="InterPro" id="IPR050707">
    <property type="entry name" value="HTH_MetabolicPath_Reg"/>
</dbReference>
<feature type="domain" description="IclR-ED" evidence="5">
    <location>
        <begin position="68"/>
        <end position="249"/>
    </location>
</feature>
<dbReference type="InterPro" id="IPR036390">
    <property type="entry name" value="WH_DNA-bd_sf"/>
</dbReference>
<dbReference type="PROSITE" id="PS51077">
    <property type="entry name" value="HTH_ICLR"/>
    <property type="match status" value="1"/>
</dbReference>
<dbReference type="SUPFAM" id="SSF46785">
    <property type="entry name" value="Winged helix' DNA-binding domain"/>
    <property type="match status" value="1"/>
</dbReference>
<dbReference type="InterPro" id="IPR014757">
    <property type="entry name" value="Tscrpt_reg_IclR_C"/>
</dbReference>
<protein>
    <submittedName>
        <fullName evidence="6">DNA-binding IclR family transcriptional regulator</fullName>
    </submittedName>
</protein>
<proteinExistence type="predicted"/>
<dbReference type="EMBL" id="JBEPML010000010">
    <property type="protein sequence ID" value="MET3792794.1"/>
    <property type="molecule type" value="Genomic_DNA"/>
</dbReference>
<dbReference type="InterPro" id="IPR036388">
    <property type="entry name" value="WH-like_DNA-bd_sf"/>
</dbReference>
<evidence type="ECO:0000313" key="7">
    <source>
        <dbReference type="Proteomes" id="UP001549076"/>
    </source>
</evidence>
<comment type="caution">
    <text evidence="6">The sequence shown here is derived from an EMBL/GenBank/DDBJ whole genome shotgun (WGS) entry which is preliminary data.</text>
</comment>
<name>A0ABV2N1Z5_9HYPH</name>
<evidence type="ECO:0000313" key="6">
    <source>
        <dbReference type="EMBL" id="MET3792794.1"/>
    </source>
</evidence>
<reference evidence="6 7" key="1">
    <citation type="submission" date="2024-06" db="EMBL/GenBank/DDBJ databases">
        <title>Genomic Encyclopedia of Type Strains, Phase IV (KMG-IV): sequencing the most valuable type-strain genomes for metagenomic binning, comparative biology and taxonomic classification.</title>
        <authorList>
            <person name="Goeker M."/>
        </authorList>
    </citation>
    <scope>NUCLEOTIDE SEQUENCE [LARGE SCALE GENOMIC DNA]</scope>
    <source>
        <strain evidence="6 7">DSM 27865</strain>
    </source>
</reference>
<evidence type="ECO:0000259" key="4">
    <source>
        <dbReference type="PROSITE" id="PS51077"/>
    </source>
</evidence>
<sequence length="256" mass="27110">MEQGAQSIYRTVAVLMAVADRNREGAGMSDVAAATGLTSPTVHRILRALTNLGLVIQTGSRRYALGPIVYDLGLTAAPRFDLQNLTRDITDRLAEETGDTVFFSRLSGNDMVCVSRTSGSFPVKTLITDVGLRRPLGAGASGLAVLSAMPEDEALALIDTNEAAYAAQGRTIDQVREEVAAARRTGHVERDIPALGARTISAPLCDPSGRPFGSISISSISQRMSGDHLASCLGALTKAVAEVQKRVNVNYSSHKQ</sequence>
<dbReference type="Pfam" id="PF01614">
    <property type="entry name" value="IclR_C"/>
    <property type="match status" value="1"/>
</dbReference>
<dbReference type="InterPro" id="IPR005471">
    <property type="entry name" value="Tscrpt_reg_IclR_N"/>
</dbReference>
<dbReference type="PANTHER" id="PTHR30136">
    <property type="entry name" value="HELIX-TURN-HELIX TRANSCRIPTIONAL REGULATOR, ICLR FAMILY"/>
    <property type="match status" value="1"/>
</dbReference>
<gene>
    <name evidence="6" type="ORF">ABID37_003017</name>
</gene>
<accession>A0ABV2N1Z5</accession>
<dbReference type="PANTHER" id="PTHR30136:SF39">
    <property type="entry name" value="TRANSCRIPTIONAL REGULATORY PROTEIN"/>
    <property type="match status" value="1"/>
</dbReference>
<dbReference type="RefSeq" id="WP_354196129.1">
    <property type="nucleotide sequence ID" value="NZ_JBEPML010000010.1"/>
</dbReference>
<keyword evidence="1" id="KW-0805">Transcription regulation</keyword>
<dbReference type="SUPFAM" id="SSF55781">
    <property type="entry name" value="GAF domain-like"/>
    <property type="match status" value="1"/>
</dbReference>
<evidence type="ECO:0000256" key="2">
    <source>
        <dbReference type="ARBA" id="ARBA00023125"/>
    </source>
</evidence>
<dbReference type="PROSITE" id="PS51078">
    <property type="entry name" value="ICLR_ED"/>
    <property type="match status" value="1"/>
</dbReference>
<feature type="domain" description="HTH iclR-type" evidence="4">
    <location>
        <begin position="5"/>
        <end position="67"/>
    </location>
</feature>